<evidence type="ECO:0000256" key="3">
    <source>
        <dbReference type="SAM" id="SignalP"/>
    </source>
</evidence>
<feature type="disulfide bond" evidence="2">
    <location>
        <begin position="189"/>
        <end position="215"/>
    </location>
</feature>
<dbReference type="PROSITE" id="PS51448">
    <property type="entry name" value="P_TREFOIL_2"/>
    <property type="match status" value="4"/>
</dbReference>
<keyword evidence="1 2" id="KW-1015">Disulfide bond</keyword>
<keyword evidence="3" id="KW-0732">Signal</keyword>
<dbReference type="SUPFAM" id="SSF57492">
    <property type="entry name" value="Trefoil"/>
    <property type="match status" value="1"/>
</dbReference>
<organism evidence="6 7">
    <name type="scientific">Cyanidium caldarium</name>
    <name type="common">Red alga</name>
    <dbReference type="NCBI Taxonomy" id="2771"/>
    <lineage>
        <taxon>Eukaryota</taxon>
        <taxon>Rhodophyta</taxon>
        <taxon>Bangiophyceae</taxon>
        <taxon>Cyanidiales</taxon>
        <taxon>Cyanidiaceae</taxon>
        <taxon>Cyanidium</taxon>
    </lineage>
</organism>
<evidence type="ECO:0000259" key="5">
    <source>
        <dbReference type="PROSITE" id="PS51448"/>
    </source>
</evidence>
<evidence type="ECO:0000259" key="4">
    <source>
        <dbReference type="PROSITE" id="PS50835"/>
    </source>
</evidence>
<feature type="domain" description="P-type" evidence="5">
    <location>
        <begin position="187"/>
        <end position="244"/>
    </location>
</feature>
<accession>A0AAV9IXN9</accession>
<proteinExistence type="predicted"/>
<dbReference type="Pfam" id="PF00088">
    <property type="entry name" value="Trefoil"/>
    <property type="match status" value="2"/>
</dbReference>
<feature type="domain" description="P-type" evidence="5">
    <location>
        <begin position="245"/>
        <end position="290"/>
    </location>
</feature>
<evidence type="ECO:0000313" key="6">
    <source>
        <dbReference type="EMBL" id="KAK4537054.1"/>
    </source>
</evidence>
<evidence type="ECO:0000313" key="7">
    <source>
        <dbReference type="Proteomes" id="UP001301350"/>
    </source>
</evidence>
<evidence type="ECO:0000256" key="1">
    <source>
        <dbReference type="ARBA" id="ARBA00023157"/>
    </source>
</evidence>
<dbReference type="CDD" id="cd00111">
    <property type="entry name" value="Trefoil"/>
    <property type="match status" value="1"/>
</dbReference>
<name>A0AAV9IXN9_CYACA</name>
<reference evidence="6 7" key="1">
    <citation type="submission" date="2022-07" db="EMBL/GenBank/DDBJ databases">
        <title>Genome-wide signatures of adaptation to extreme environments.</title>
        <authorList>
            <person name="Cho C.H."/>
            <person name="Yoon H.S."/>
        </authorList>
    </citation>
    <scope>NUCLEOTIDE SEQUENCE [LARGE SCALE GENOMIC DNA]</scope>
    <source>
        <strain evidence="6 7">DBV 063 E5</strain>
    </source>
</reference>
<dbReference type="InterPro" id="IPR007110">
    <property type="entry name" value="Ig-like_dom"/>
</dbReference>
<sequence length="395" mass="42043">MGGGKRLRAHFLIAAALLLVALAAAPTFSLAATASPSATASATSSATTTATATATPTVSITATATVSITATPTVSITATPTPICTNITCGSAGQYTNEQQCQQVGCCWNSNDNICTLRTVSNLCSAVSDNNRVACGWAYIYPDECTSIPGCCWQPTPNNVIAPWCFYDAAHAPQASAAAQEVQAPVPVCPPPNQQRTPCGHSGINRFTCYSQGCCYDAQAQSQWVQSGQSSQQFQQSPYCYQAEKTCSVPQFERQQCQLQNSNQPSVFTTQQCLQAGCCVGYGGECYQKQAEYTCQPYGYVSDSTSGATNTSSEYIPCGPECCNQLTQNCTYTPQNNNQNSQDLSNSFPQQSFCVCKDPSKQCGTYLIPSDNLVNKVRCCKDDETCVNDVCVAST</sequence>
<comment type="caution">
    <text evidence="6">The sequence shown here is derived from an EMBL/GenBank/DDBJ whole genome shotgun (WGS) entry which is preliminary data.</text>
</comment>
<dbReference type="Proteomes" id="UP001301350">
    <property type="component" value="Unassembled WGS sequence"/>
</dbReference>
<evidence type="ECO:0000256" key="2">
    <source>
        <dbReference type="PROSITE-ProRule" id="PRU00779"/>
    </source>
</evidence>
<comment type="caution">
    <text evidence="2">Lacks conserved residue(s) required for the propagation of feature annotation.</text>
</comment>
<feature type="domain" description="P-type" evidence="5">
    <location>
        <begin position="122"/>
        <end position="169"/>
    </location>
</feature>
<feature type="domain" description="Ig-like" evidence="4">
    <location>
        <begin position="173"/>
        <end position="268"/>
    </location>
</feature>
<dbReference type="InterPro" id="IPR044913">
    <property type="entry name" value="P_trefoil_dom_sf"/>
</dbReference>
<dbReference type="PROSITE" id="PS50835">
    <property type="entry name" value="IG_LIKE"/>
    <property type="match status" value="1"/>
</dbReference>
<gene>
    <name evidence="6" type="ORF">CDCA_CDCA10G3079</name>
</gene>
<protein>
    <recommendedName>
        <fullName evidence="8">Trefoil factor</fullName>
    </recommendedName>
</protein>
<keyword evidence="7" id="KW-1185">Reference proteome</keyword>
<feature type="chain" id="PRO_5043350669" description="Trefoil factor" evidence="3">
    <location>
        <begin position="24"/>
        <end position="395"/>
    </location>
</feature>
<evidence type="ECO:0008006" key="8">
    <source>
        <dbReference type="Google" id="ProtNLM"/>
    </source>
</evidence>
<dbReference type="EMBL" id="JANCYW010000010">
    <property type="protein sequence ID" value="KAK4537054.1"/>
    <property type="molecule type" value="Genomic_DNA"/>
</dbReference>
<dbReference type="SMART" id="SM00018">
    <property type="entry name" value="PD"/>
    <property type="match status" value="2"/>
</dbReference>
<dbReference type="InterPro" id="IPR000519">
    <property type="entry name" value="P_trefoil_dom"/>
</dbReference>
<feature type="disulfide bond" evidence="2">
    <location>
        <begin position="199"/>
        <end position="214"/>
    </location>
</feature>
<dbReference type="AlphaFoldDB" id="A0AAV9IXN9"/>
<feature type="signal peptide" evidence="3">
    <location>
        <begin position="1"/>
        <end position="23"/>
    </location>
</feature>
<dbReference type="Gene3D" id="4.10.110.10">
    <property type="entry name" value="Spasmolytic Protein, domain 1"/>
    <property type="match status" value="2"/>
</dbReference>
<feature type="domain" description="P-type" evidence="5">
    <location>
        <begin position="77"/>
        <end position="119"/>
    </location>
</feature>